<dbReference type="InterPro" id="IPR029063">
    <property type="entry name" value="SAM-dependent_MTases_sf"/>
</dbReference>
<proteinExistence type="predicted"/>
<evidence type="ECO:0000313" key="1">
    <source>
        <dbReference type="EMBL" id="QHT85419.1"/>
    </source>
</evidence>
<name>A0A6C0HY20_9ZZZZ</name>
<dbReference type="CDD" id="cd02440">
    <property type="entry name" value="AdoMet_MTases"/>
    <property type="match status" value="1"/>
</dbReference>
<dbReference type="Gene3D" id="3.40.50.150">
    <property type="entry name" value="Vaccinia Virus protein VP39"/>
    <property type="match status" value="1"/>
</dbReference>
<dbReference type="EMBL" id="MN740041">
    <property type="protein sequence ID" value="QHT85419.1"/>
    <property type="molecule type" value="Genomic_DNA"/>
</dbReference>
<organism evidence="1">
    <name type="scientific">viral metagenome</name>
    <dbReference type="NCBI Taxonomy" id="1070528"/>
    <lineage>
        <taxon>unclassified sequences</taxon>
        <taxon>metagenomes</taxon>
        <taxon>organismal metagenomes</taxon>
    </lineage>
</organism>
<sequence>MLLQTILSILCILLFLQLFSKPKEGFTCSYAKAFDQEHVVYYDTLVYDGLKQQQELFFLDPILPSDSNVLDVGSGTGHFVNALKEKGIHTTGVDSSNAMVQYAKKRYPHEYWIGDVSNTSLFPQGGFTHICCMYYTIYYLKSTFFQNAKQWLQPGGYLIVHLSKEWKYGPTSRFQGPFTYSSSHVYDKHHEFITVKGKRKRFEHKITWRSIPTMIALAKEAGFTVHSIYSYPLPYQGEYLYVFQ</sequence>
<protein>
    <recommendedName>
        <fullName evidence="2">Methyltransferase domain-containing protein</fullName>
    </recommendedName>
</protein>
<dbReference type="PANTHER" id="PTHR43861:SF6">
    <property type="entry name" value="METHYLTRANSFERASE TYPE 11"/>
    <property type="match status" value="1"/>
</dbReference>
<reference evidence="1" key="1">
    <citation type="journal article" date="2020" name="Nature">
        <title>Giant virus diversity and host interactions through global metagenomics.</title>
        <authorList>
            <person name="Schulz F."/>
            <person name="Roux S."/>
            <person name="Paez-Espino D."/>
            <person name="Jungbluth S."/>
            <person name="Walsh D.A."/>
            <person name="Denef V.J."/>
            <person name="McMahon K.D."/>
            <person name="Konstantinidis K.T."/>
            <person name="Eloe-Fadrosh E.A."/>
            <person name="Kyrpides N.C."/>
            <person name="Woyke T."/>
        </authorList>
    </citation>
    <scope>NUCLEOTIDE SEQUENCE</scope>
    <source>
        <strain evidence="1">GVMAG-M-3300023184-17</strain>
    </source>
</reference>
<dbReference type="SUPFAM" id="SSF53335">
    <property type="entry name" value="S-adenosyl-L-methionine-dependent methyltransferases"/>
    <property type="match status" value="1"/>
</dbReference>
<dbReference type="AlphaFoldDB" id="A0A6C0HY20"/>
<evidence type="ECO:0008006" key="2">
    <source>
        <dbReference type="Google" id="ProtNLM"/>
    </source>
</evidence>
<dbReference type="PANTHER" id="PTHR43861">
    <property type="entry name" value="TRANS-ACONITATE 2-METHYLTRANSFERASE-RELATED"/>
    <property type="match status" value="1"/>
</dbReference>
<accession>A0A6C0HY20</accession>
<dbReference type="Pfam" id="PF13489">
    <property type="entry name" value="Methyltransf_23"/>
    <property type="match status" value="1"/>
</dbReference>